<feature type="compositionally biased region" description="Polar residues" evidence="1">
    <location>
        <begin position="29"/>
        <end position="38"/>
    </location>
</feature>
<evidence type="ECO:0000256" key="1">
    <source>
        <dbReference type="SAM" id="MobiDB-lite"/>
    </source>
</evidence>
<dbReference type="AlphaFoldDB" id="A0A183DVF0"/>
<dbReference type="EMBL" id="UYRT01079525">
    <property type="protein sequence ID" value="VDN20888.1"/>
    <property type="molecule type" value="Genomic_DNA"/>
</dbReference>
<organism evidence="4">
    <name type="scientific">Gongylonema pulchrum</name>
    <dbReference type="NCBI Taxonomy" id="637853"/>
    <lineage>
        <taxon>Eukaryota</taxon>
        <taxon>Metazoa</taxon>
        <taxon>Ecdysozoa</taxon>
        <taxon>Nematoda</taxon>
        <taxon>Chromadorea</taxon>
        <taxon>Rhabditida</taxon>
        <taxon>Spirurina</taxon>
        <taxon>Spiruromorpha</taxon>
        <taxon>Spiruroidea</taxon>
        <taxon>Gongylonematidae</taxon>
        <taxon>Gongylonema</taxon>
    </lineage>
</organism>
<sequence length="81" mass="8864">MEGDQKQQQQLGSENGDGRPKPDDGFIASATNVSSKPDQTTHELTALLLGGSFVDFDFSDRTTESCWCMKKTATRSISHLL</sequence>
<accession>A0A183DVF0</accession>
<evidence type="ECO:0000313" key="4">
    <source>
        <dbReference type="WBParaSite" id="GPUH_0001270501-mRNA-1"/>
    </source>
</evidence>
<feature type="compositionally biased region" description="Polar residues" evidence="1">
    <location>
        <begin position="1"/>
        <end position="13"/>
    </location>
</feature>
<dbReference type="Proteomes" id="UP000271098">
    <property type="component" value="Unassembled WGS sequence"/>
</dbReference>
<reference evidence="2 3" key="2">
    <citation type="submission" date="2018-11" db="EMBL/GenBank/DDBJ databases">
        <authorList>
            <consortium name="Pathogen Informatics"/>
        </authorList>
    </citation>
    <scope>NUCLEOTIDE SEQUENCE [LARGE SCALE GENOMIC DNA]</scope>
</reference>
<reference evidence="4" key="1">
    <citation type="submission" date="2016-06" db="UniProtKB">
        <authorList>
            <consortium name="WormBaseParasite"/>
        </authorList>
    </citation>
    <scope>IDENTIFICATION</scope>
</reference>
<evidence type="ECO:0000313" key="2">
    <source>
        <dbReference type="EMBL" id="VDN20888.1"/>
    </source>
</evidence>
<feature type="region of interest" description="Disordered" evidence="1">
    <location>
        <begin position="1"/>
        <end position="39"/>
    </location>
</feature>
<evidence type="ECO:0000313" key="3">
    <source>
        <dbReference type="Proteomes" id="UP000271098"/>
    </source>
</evidence>
<keyword evidence="3" id="KW-1185">Reference proteome</keyword>
<protein>
    <submittedName>
        <fullName evidence="2 4">Uncharacterized protein</fullName>
    </submittedName>
</protein>
<name>A0A183DVF0_9BILA</name>
<dbReference type="WBParaSite" id="GPUH_0001270501-mRNA-1">
    <property type="protein sequence ID" value="GPUH_0001270501-mRNA-1"/>
    <property type="gene ID" value="GPUH_0001270501"/>
</dbReference>
<gene>
    <name evidence="2" type="ORF">GPUH_LOCUS12691</name>
</gene>
<proteinExistence type="predicted"/>